<dbReference type="Pfam" id="PF00553">
    <property type="entry name" value="CBM_2"/>
    <property type="match status" value="1"/>
</dbReference>
<dbReference type="PROSITE" id="PS51257">
    <property type="entry name" value="PROKAR_LIPOPROTEIN"/>
    <property type="match status" value="1"/>
</dbReference>
<evidence type="ECO:0000256" key="1">
    <source>
        <dbReference type="SAM" id="SignalP"/>
    </source>
</evidence>
<feature type="signal peptide" evidence="1">
    <location>
        <begin position="1"/>
        <end position="20"/>
    </location>
</feature>
<name>A0ABV8BZX1_9PSEU</name>
<dbReference type="InterPro" id="IPR012291">
    <property type="entry name" value="CBM2_carb-bd_dom_sf"/>
</dbReference>
<dbReference type="SUPFAM" id="SSF49384">
    <property type="entry name" value="Carbohydrate-binding domain"/>
    <property type="match status" value="1"/>
</dbReference>
<proteinExistence type="predicted"/>
<keyword evidence="1" id="KW-0732">Signal</keyword>
<comment type="caution">
    <text evidence="3">The sequence shown here is derived from an EMBL/GenBank/DDBJ whole genome shotgun (WGS) entry which is preliminary data.</text>
</comment>
<dbReference type="InterPro" id="IPR035437">
    <property type="entry name" value="SNase_OB-fold_sf"/>
</dbReference>
<dbReference type="InterPro" id="IPR008965">
    <property type="entry name" value="CBM2/CBM3_carb-bd_dom_sf"/>
</dbReference>
<protein>
    <submittedName>
        <fullName evidence="3">Cellulose binding domain-containing protein</fullName>
    </submittedName>
</protein>
<dbReference type="EMBL" id="JBHRZI010000023">
    <property type="protein sequence ID" value="MFC3895292.1"/>
    <property type="molecule type" value="Genomic_DNA"/>
</dbReference>
<gene>
    <name evidence="3" type="ORF">ACFOWZ_27755</name>
</gene>
<dbReference type="SMART" id="SM00637">
    <property type="entry name" value="CBD_II"/>
    <property type="match status" value="1"/>
</dbReference>
<feature type="domain" description="CBM2" evidence="2">
    <location>
        <begin position="170"/>
        <end position="277"/>
    </location>
</feature>
<accession>A0ABV8BZX1</accession>
<evidence type="ECO:0000259" key="2">
    <source>
        <dbReference type="PROSITE" id="PS51173"/>
    </source>
</evidence>
<dbReference type="Gene3D" id="2.60.40.290">
    <property type="match status" value="1"/>
</dbReference>
<keyword evidence="4" id="KW-1185">Reference proteome</keyword>
<dbReference type="PROSITE" id="PS51173">
    <property type="entry name" value="CBM2"/>
    <property type="match status" value="1"/>
</dbReference>
<sequence length="279" mass="29526">MREGWRTVAVAMVLVSASCAGNTTTPTGTITPSRTPSIVAPPSLQDTVRLTVHGVIDGRTVLLSDGSRIVIDGLAAPEPCWAAAAAVFAKSFLLDRPVLVERFPSDEEAALWLQDGTEYALLTVGQGVLRGDAPHDPAYGAAEDTAKRAGLGLWGPPCLGQATPPSGSATPAPTYGCTVTYRVAHRWQNGFHAEVTIANTGNTLVTDWSLRWTFARGERVTDTWNTKIEQSGATVKAGASATIPAGGTQWLRFNATQGPESPVPQSFTLNDRRCDVRSA</sequence>
<reference evidence="4" key="1">
    <citation type="journal article" date="2019" name="Int. J. Syst. Evol. Microbiol.">
        <title>The Global Catalogue of Microorganisms (GCM) 10K type strain sequencing project: providing services to taxonomists for standard genome sequencing and annotation.</title>
        <authorList>
            <consortium name="The Broad Institute Genomics Platform"/>
            <consortium name="The Broad Institute Genome Sequencing Center for Infectious Disease"/>
            <person name="Wu L."/>
            <person name="Ma J."/>
        </authorList>
    </citation>
    <scope>NUCLEOTIDE SEQUENCE [LARGE SCALE GENOMIC DNA]</scope>
    <source>
        <strain evidence="4">CGMCC 4.7405</strain>
    </source>
</reference>
<evidence type="ECO:0000313" key="3">
    <source>
        <dbReference type="EMBL" id="MFC3895292.1"/>
    </source>
</evidence>
<organism evidence="3 4">
    <name type="scientific">Lentzea rhizosphaerae</name>
    <dbReference type="NCBI Taxonomy" id="2041025"/>
    <lineage>
        <taxon>Bacteria</taxon>
        <taxon>Bacillati</taxon>
        <taxon>Actinomycetota</taxon>
        <taxon>Actinomycetes</taxon>
        <taxon>Pseudonocardiales</taxon>
        <taxon>Pseudonocardiaceae</taxon>
        <taxon>Lentzea</taxon>
    </lineage>
</organism>
<dbReference type="Gene3D" id="2.40.50.90">
    <property type="match status" value="1"/>
</dbReference>
<dbReference type="RefSeq" id="WP_382376839.1">
    <property type="nucleotide sequence ID" value="NZ_JBHRZI010000023.1"/>
</dbReference>
<feature type="chain" id="PRO_5045730825" evidence="1">
    <location>
        <begin position="21"/>
        <end position="279"/>
    </location>
</feature>
<dbReference type="Proteomes" id="UP001595690">
    <property type="component" value="Unassembled WGS sequence"/>
</dbReference>
<dbReference type="InterPro" id="IPR001919">
    <property type="entry name" value="CBD2"/>
</dbReference>
<evidence type="ECO:0000313" key="4">
    <source>
        <dbReference type="Proteomes" id="UP001595690"/>
    </source>
</evidence>
<dbReference type="SUPFAM" id="SSF50199">
    <property type="entry name" value="Staphylococcal nuclease"/>
    <property type="match status" value="1"/>
</dbReference>